<sequence>MKRVLMVVIVLWIYAAIQYAMYNKAFAADVPKVAADPVIEGFSTYAKINMPYGNTLYLSGAYKDCPVDYRYGMVMNGGGNISKWFCWRLNKEFGTIESTDQYSLTVEEFDWTEAGKKFLRKEVQL</sequence>
<dbReference type="EMBL" id="MW021759">
    <property type="protein sequence ID" value="QPX74659.1"/>
    <property type="molecule type" value="Genomic_DNA"/>
</dbReference>
<accession>A0A7T3N952</accession>
<proteinExistence type="predicted"/>
<reference evidence="1 2" key="1">
    <citation type="submission" date="2020-09" db="EMBL/GenBank/DDBJ databases">
        <authorList>
            <person name="Moe H.M.M."/>
            <person name="Stoker T."/>
            <person name="Evans S."/>
            <person name="Hymas C."/>
            <person name="Flor S."/>
            <person name="Gleave A."/>
            <person name="Carr E."/>
            <person name="Breakwell D.P."/>
            <person name="Grose J.H."/>
        </authorList>
    </citation>
    <scope>NUCLEOTIDE SEQUENCE [LARGE SCALE GENOMIC DNA]</scope>
</reference>
<evidence type="ECO:0000313" key="2">
    <source>
        <dbReference type="Proteomes" id="UP000595300"/>
    </source>
</evidence>
<organism evidence="1 2">
    <name type="scientific">Serratia phage vB_SmaM_Hera</name>
    <dbReference type="NCBI Taxonomy" id="2777369"/>
    <lineage>
        <taxon>Viruses</taxon>
        <taxon>Duplodnaviria</taxon>
        <taxon>Heunggongvirae</taxon>
        <taxon>Uroviricota</taxon>
        <taxon>Caudoviricetes</taxon>
        <taxon>Lindbergviridae</taxon>
        <taxon>Myosmarvirus</taxon>
        <taxon>Myosmarvirus MTx</taxon>
    </lineage>
</organism>
<protein>
    <submittedName>
        <fullName evidence="1">Uncharacterized protein</fullName>
    </submittedName>
</protein>
<name>A0A7T3N952_9CAUD</name>
<evidence type="ECO:0000313" key="1">
    <source>
        <dbReference type="EMBL" id="QPX74659.1"/>
    </source>
</evidence>
<dbReference type="Proteomes" id="UP000595300">
    <property type="component" value="Genome"/>
</dbReference>